<dbReference type="STRING" id="504798.SAMN05421871_10995"/>
<gene>
    <name evidence="1" type="ORF">SAMN05192558_104202</name>
</gene>
<sequence length="163" mass="17576">MYARIHKSTGTPPEGAREAHTYRRLASDDELTVSLFDTLDAAAADPTAEWYEVESDDPGAGAPGGVAAFLYFDGPISEDVHRAGERAHRERIAPAMRTQPGVSRALVLWQPQRRTALVVSTADSVESIEAGQRTIATLELLPGEDPALLPGPNRIELFRAVAS</sequence>
<accession>A0A1H0LM27</accession>
<dbReference type="AlphaFoldDB" id="A0A1H0LM27"/>
<proteinExistence type="predicted"/>
<dbReference type="OrthoDB" id="4552724at2"/>
<organism evidence="1 2">
    <name type="scientific">Actinokineospora alba</name>
    <dbReference type="NCBI Taxonomy" id="504798"/>
    <lineage>
        <taxon>Bacteria</taxon>
        <taxon>Bacillati</taxon>
        <taxon>Actinomycetota</taxon>
        <taxon>Actinomycetes</taxon>
        <taxon>Pseudonocardiales</taxon>
        <taxon>Pseudonocardiaceae</taxon>
        <taxon>Actinokineospora</taxon>
    </lineage>
</organism>
<evidence type="ECO:0000313" key="1">
    <source>
        <dbReference type="EMBL" id="SDO69308.1"/>
    </source>
</evidence>
<dbReference type="EMBL" id="FNJB01000004">
    <property type="protein sequence ID" value="SDO69308.1"/>
    <property type="molecule type" value="Genomic_DNA"/>
</dbReference>
<name>A0A1H0LM27_9PSEU</name>
<protein>
    <submittedName>
        <fullName evidence="1">Uncharacterized protein</fullName>
    </submittedName>
</protein>
<reference evidence="2" key="1">
    <citation type="submission" date="2016-10" db="EMBL/GenBank/DDBJ databases">
        <authorList>
            <person name="Varghese N."/>
            <person name="Submissions S."/>
        </authorList>
    </citation>
    <scope>NUCLEOTIDE SEQUENCE [LARGE SCALE GENOMIC DNA]</scope>
    <source>
        <strain evidence="2">IBRC-M 10655</strain>
    </source>
</reference>
<keyword evidence="2" id="KW-1185">Reference proteome</keyword>
<dbReference type="RefSeq" id="WP_091373479.1">
    <property type="nucleotide sequence ID" value="NZ_FNDV01000009.1"/>
</dbReference>
<dbReference type="Proteomes" id="UP000199651">
    <property type="component" value="Unassembled WGS sequence"/>
</dbReference>
<evidence type="ECO:0000313" key="2">
    <source>
        <dbReference type="Proteomes" id="UP000199651"/>
    </source>
</evidence>